<dbReference type="InterPro" id="IPR037185">
    <property type="entry name" value="EmrE-like"/>
</dbReference>
<evidence type="ECO:0000256" key="3">
    <source>
        <dbReference type="ARBA" id="ARBA00022989"/>
    </source>
</evidence>
<feature type="transmembrane region" description="Helical" evidence="5">
    <location>
        <begin position="9"/>
        <end position="30"/>
    </location>
</feature>
<feature type="transmembrane region" description="Helical" evidence="5">
    <location>
        <begin position="295"/>
        <end position="320"/>
    </location>
</feature>
<dbReference type="InterPro" id="IPR050186">
    <property type="entry name" value="TPT_transporter"/>
</dbReference>
<keyword evidence="2 5" id="KW-0812">Transmembrane</keyword>
<feature type="transmembrane region" description="Helical" evidence="5">
    <location>
        <begin position="36"/>
        <end position="57"/>
    </location>
</feature>
<comment type="caution">
    <text evidence="6">The sequence shown here is derived from an EMBL/GenBank/DDBJ whole genome shotgun (WGS) entry which is preliminary data.</text>
</comment>
<feature type="transmembrane region" description="Helical" evidence="5">
    <location>
        <begin position="167"/>
        <end position="187"/>
    </location>
</feature>
<evidence type="ECO:0000313" key="6">
    <source>
        <dbReference type="EMBL" id="CAF0976256.1"/>
    </source>
</evidence>
<dbReference type="AlphaFoldDB" id="A0A814F005"/>
<evidence type="ECO:0000256" key="1">
    <source>
        <dbReference type="ARBA" id="ARBA00004141"/>
    </source>
</evidence>
<evidence type="ECO:0000256" key="4">
    <source>
        <dbReference type="ARBA" id="ARBA00023136"/>
    </source>
</evidence>
<keyword evidence="4 5" id="KW-0472">Membrane</keyword>
<evidence type="ECO:0000256" key="2">
    <source>
        <dbReference type="ARBA" id="ARBA00022692"/>
    </source>
</evidence>
<sequence length="394" mass="45375">MSLTIHRRFVLNYSLNFLSAILLIYVSKWLFRQYPISSLTLTIINCFLSGLFASIILQFLPKISIKNIQTSTNRLKSLFHLFLISISFSAFITFSNLSLQYNTIGTYQLIKLQVPPTLMFIEWIQLKLKLNSSILTKEKFSQDYSLSILLTFGIIVFGTLVNTYSDLYFHPLGVIYACLSVICNALYQTMVQNDKASSIYERTYFLQNQTIISTFILVPFNTYSDLYFHPLGVIYACLSVICNALYQTMVQNDKASSIYERTYFLQNQTIISTFILVPCWLFSDSSFQFNWYVLFRWNIIILLVLCGLLAFIVNSSVIWCIKDDAAIGYNMVGQLKTLLIVFVGSTLFGESLTIKQIISVLFTTLGCAIYVYITYRTKECQKHQQQQQLLVNNI</sequence>
<evidence type="ECO:0008006" key="8">
    <source>
        <dbReference type="Google" id="ProtNLM"/>
    </source>
</evidence>
<comment type="subcellular location">
    <subcellularLocation>
        <location evidence="1">Membrane</location>
        <topology evidence="1">Multi-pass membrane protein</topology>
    </subcellularLocation>
</comment>
<keyword evidence="3 5" id="KW-1133">Transmembrane helix</keyword>
<reference evidence="6" key="1">
    <citation type="submission" date="2021-02" db="EMBL/GenBank/DDBJ databases">
        <authorList>
            <person name="Nowell W R."/>
        </authorList>
    </citation>
    <scope>NUCLEOTIDE SEQUENCE</scope>
</reference>
<dbReference type="PANTHER" id="PTHR11132">
    <property type="entry name" value="SOLUTE CARRIER FAMILY 35"/>
    <property type="match status" value="1"/>
</dbReference>
<feature type="transmembrane region" description="Helical" evidence="5">
    <location>
        <begin position="78"/>
        <end position="99"/>
    </location>
</feature>
<gene>
    <name evidence="6" type="ORF">RFH988_LOCUS12902</name>
</gene>
<feature type="transmembrane region" description="Helical" evidence="5">
    <location>
        <begin position="144"/>
        <end position="161"/>
    </location>
</feature>
<name>A0A814F005_9BILA</name>
<feature type="transmembrane region" description="Helical" evidence="5">
    <location>
        <begin position="226"/>
        <end position="246"/>
    </location>
</feature>
<feature type="transmembrane region" description="Helical" evidence="5">
    <location>
        <begin position="327"/>
        <end position="348"/>
    </location>
</feature>
<evidence type="ECO:0000313" key="7">
    <source>
        <dbReference type="Proteomes" id="UP000663882"/>
    </source>
</evidence>
<dbReference type="GO" id="GO:0016020">
    <property type="term" value="C:membrane"/>
    <property type="evidence" value="ECO:0007669"/>
    <property type="project" value="UniProtKB-SubCell"/>
</dbReference>
<dbReference type="SUPFAM" id="SSF103481">
    <property type="entry name" value="Multidrug resistance efflux transporter EmrE"/>
    <property type="match status" value="1"/>
</dbReference>
<evidence type="ECO:0000256" key="5">
    <source>
        <dbReference type="SAM" id="Phobius"/>
    </source>
</evidence>
<dbReference type="EMBL" id="CAJNOO010000553">
    <property type="protein sequence ID" value="CAF0976256.1"/>
    <property type="molecule type" value="Genomic_DNA"/>
</dbReference>
<accession>A0A814F005</accession>
<dbReference type="Proteomes" id="UP000663882">
    <property type="component" value="Unassembled WGS sequence"/>
</dbReference>
<dbReference type="OrthoDB" id="5547497at2759"/>
<feature type="transmembrane region" description="Helical" evidence="5">
    <location>
        <begin position="267"/>
        <end position="283"/>
    </location>
</feature>
<proteinExistence type="predicted"/>
<protein>
    <recommendedName>
        <fullName evidence="8">Sugar phosphate transporter domain-containing protein</fullName>
    </recommendedName>
</protein>
<organism evidence="6 7">
    <name type="scientific">Rotaria sordida</name>
    <dbReference type="NCBI Taxonomy" id="392033"/>
    <lineage>
        <taxon>Eukaryota</taxon>
        <taxon>Metazoa</taxon>
        <taxon>Spiralia</taxon>
        <taxon>Gnathifera</taxon>
        <taxon>Rotifera</taxon>
        <taxon>Eurotatoria</taxon>
        <taxon>Bdelloidea</taxon>
        <taxon>Philodinida</taxon>
        <taxon>Philodinidae</taxon>
        <taxon>Rotaria</taxon>
    </lineage>
</organism>
<feature type="transmembrane region" description="Helical" evidence="5">
    <location>
        <begin position="354"/>
        <end position="373"/>
    </location>
</feature>